<organism evidence="2 3">
    <name type="scientific">Elysia crispata</name>
    <name type="common">lettuce slug</name>
    <dbReference type="NCBI Taxonomy" id="231223"/>
    <lineage>
        <taxon>Eukaryota</taxon>
        <taxon>Metazoa</taxon>
        <taxon>Spiralia</taxon>
        <taxon>Lophotrochozoa</taxon>
        <taxon>Mollusca</taxon>
        <taxon>Gastropoda</taxon>
        <taxon>Heterobranchia</taxon>
        <taxon>Euthyneura</taxon>
        <taxon>Panpulmonata</taxon>
        <taxon>Sacoglossa</taxon>
        <taxon>Placobranchoidea</taxon>
        <taxon>Plakobranchidae</taxon>
        <taxon>Elysia</taxon>
    </lineage>
</organism>
<protein>
    <submittedName>
        <fullName evidence="2">Uncharacterized protein</fullName>
    </submittedName>
</protein>
<dbReference type="Proteomes" id="UP001283361">
    <property type="component" value="Unassembled WGS sequence"/>
</dbReference>
<feature type="compositionally biased region" description="Polar residues" evidence="1">
    <location>
        <begin position="86"/>
        <end position="101"/>
    </location>
</feature>
<reference evidence="2" key="1">
    <citation type="journal article" date="2023" name="G3 (Bethesda)">
        <title>A reference genome for the long-term kleptoplast-retaining sea slug Elysia crispata morphotype clarki.</title>
        <authorList>
            <person name="Eastman K.E."/>
            <person name="Pendleton A.L."/>
            <person name="Shaikh M.A."/>
            <person name="Suttiyut T."/>
            <person name="Ogas R."/>
            <person name="Tomko P."/>
            <person name="Gavelis G."/>
            <person name="Widhalm J.R."/>
            <person name="Wisecaver J.H."/>
        </authorList>
    </citation>
    <scope>NUCLEOTIDE SEQUENCE</scope>
    <source>
        <strain evidence="2">ECLA1</strain>
    </source>
</reference>
<sequence length="101" mass="11382">MTTEAALITIVMTKIMISSLKVKTTYGDSTSGSDEEETLIEELYTSTHAFLPNCNETDTRTTVTDNQTGELSSNNEEFMEEDMNHPQVSTHTKQLLQEFQQ</sequence>
<keyword evidence="3" id="KW-1185">Reference proteome</keyword>
<comment type="caution">
    <text evidence="2">The sequence shown here is derived from an EMBL/GenBank/DDBJ whole genome shotgun (WGS) entry which is preliminary data.</text>
</comment>
<dbReference type="EMBL" id="JAWDGP010007939">
    <property type="protein sequence ID" value="KAK3699658.1"/>
    <property type="molecule type" value="Genomic_DNA"/>
</dbReference>
<gene>
    <name evidence="2" type="ORF">RRG08_062449</name>
</gene>
<dbReference type="AlphaFoldDB" id="A0AAE1CJD9"/>
<feature type="region of interest" description="Disordered" evidence="1">
    <location>
        <begin position="81"/>
        <end position="101"/>
    </location>
</feature>
<accession>A0AAE1CJD9</accession>
<name>A0AAE1CJD9_9GAST</name>
<evidence type="ECO:0000256" key="1">
    <source>
        <dbReference type="SAM" id="MobiDB-lite"/>
    </source>
</evidence>
<evidence type="ECO:0000313" key="3">
    <source>
        <dbReference type="Proteomes" id="UP001283361"/>
    </source>
</evidence>
<evidence type="ECO:0000313" key="2">
    <source>
        <dbReference type="EMBL" id="KAK3699658.1"/>
    </source>
</evidence>
<proteinExistence type="predicted"/>